<sequence>YVAAGRLIGYVEPHMNPWDCIAGLLQIEEAGGLALPVEPATMLRQGGPVVTACPGVFERTHAIAKAAFNL</sequence>
<organism evidence="1">
    <name type="scientific">hydrothermal vent metagenome</name>
    <dbReference type="NCBI Taxonomy" id="652676"/>
    <lineage>
        <taxon>unclassified sequences</taxon>
        <taxon>metagenomes</taxon>
        <taxon>ecological metagenomes</taxon>
    </lineage>
</organism>
<dbReference type="Gene3D" id="3.40.190.80">
    <property type="match status" value="1"/>
</dbReference>
<dbReference type="Pfam" id="PF00459">
    <property type="entry name" value="Inositol_P"/>
    <property type="match status" value="1"/>
</dbReference>
<dbReference type="InterPro" id="IPR000760">
    <property type="entry name" value="Inositol_monophosphatase-like"/>
</dbReference>
<dbReference type="AlphaFoldDB" id="A0A3B0TJ30"/>
<evidence type="ECO:0000313" key="1">
    <source>
        <dbReference type="EMBL" id="VAW12159.1"/>
    </source>
</evidence>
<dbReference type="EC" id="3.1.3.25" evidence="1"/>
<dbReference type="SUPFAM" id="SSF56655">
    <property type="entry name" value="Carbohydrate phosphatase"/>
    <property type="match status" value="1"/>
</dbReference>
<keyword evidence="1" id="KW-0378">Hydrolase</keyword>
<accession>A0A3B0TJ30</accession>
<reference evidence="1" key="1">
    <citation type="submission" date="2018-06" db="EMBL/GenBank/DDBJ databases">
        <authorList>
            <person name="Zhirakovskaya E."/>
        </authorList>
    </citation>
    <scope>NUCLEOTIDE SEQUENCE</scope>
</reference>
<name>A0A3B0TJ30_9ZZZZ</name>
<dbReference type="GO" id="GO:0052834">
    <property type="term" value="F:inositol monophosphate phosphatase activity"/>
    <property type="evidence" value="ECO:0007669"/>
    <property type="project" value="UniProtKB-EC"/>
</dbReference>
<proteinExistence type="predicted"/>
<feature type="non-terminal residue" evidence="1">
    <location>
        <position position="1"/>
    </location>
</feature>
<protein>
    <submittedName>
        <fullName evidence="1">Inositol-1-monophosphatase</fullName>
        <ecNumber evidence="1">3.1.3.25</ecNumber>
    </submittedName>
</protein>
<gene>
    <name evidence="1" type="ORF">MNBD_ALPHA09-166</name>
</gene>
<dbReference type="EMBL" id="UOEM01000038">
    <property type="protein sequence ID" value="VAW12159.1"/>
    <property type="molecule type" value="Genomic_DNA"/>
</dbReference>